<evidence type="ECO:0000256" key="3">
    <source>
        <dbReference type="ARBA" id="ARBA00022559"/>
    </source>
</evidence>
<dbReference type="InterPro" id="IPR000866">
    <property type="entry name" value="AhpC/TSA"/>
</dbReference>
<dbReference type="InterPro" id="IPR013766">
    <property type="entry name" value="Thioredoxin_domain"/>
</dbReference>
<comment type="caution">
    <text evidence="13">The sequence shown here is derived from an EMBL/GenBank/DDBJ whole genome shotgun (WGS) entry which is preliminary data.</text>
</comment>
<evidence type="ECO:0000256" key="2">
    <source>
        <dbReference type="ARBA" id="ARBA00013017"/>
    </source>
</evidence>
<evidence type="ECO:0000256" key="7">
    <source>
        <dbReference type="ARBA" id="ARBA00023284"/>
    </source>
</evidence>
<evidence type="ECO:0000256" key="11">
    <source>
        <dbReference type="ARBA" id="ARBA00049091"/>
    </source>
</evidence>
<reference evidence="13 14" key="1">
    <citation type="submission" date="2019-08" db="EMBL/GenBank/DDBJ databases">
        <title>Whole genome sequencing of chitin degrading bacteria Chitinophaga pinensis YS16.</title>
        <authorList>
            <person name="Singh R.P."/>
            <person name="Manchanda G."/>
            <person name="Maurya I.K."/>
            <person name="Joshi N.K."/>
            <person name="Srivastava A.K."/>
        </authorList>
    </citation>
    <scope>NUCLEOTIDE SEQUENCE [LARGE SCALE GENOMIC DNA]</scope>
    <source>
        <strain evidence="13 14">YS-16</strain>
    </source>
</reference>
<accession>A0A5C6LKP4</accession>
<keyword evidence="7" id="KW-0676">Redox-active center</keyword>
<keyword evidence="4" id="KW-0049">Antioxidant</keyword>
<dbReference type="SUPFAM" id="SSF52833">
    <property type="entry name" value="Thioredoxin-like"/>
    <property type="match status" value="1"/>
</dbReference>
<evidence type="ECO:0000256" key="10">
    <source>
        <dbReference type="ARBA" id="ARBA00042639"/>
    </source>
</evidence>
<evidence type="ECO:0000256" key="5">
    <source>
        <dbReference type="ARBA" id="ARBA00023002"/>
    </source>
</evidence>
<evidence type="ECO:0000256" key="4">
    <source>
        <dbReference type="ARBA" id="ARBA00022862"/>
    </source>
</evidence>
<protein>
    <recommendedName>
        <fullName evidence="2">thioredoxin-dependent peroxiredoxin</fullName>
        <ecNumber evidence="2">1.11.1.24</ecNumber>
    </recommendedName>
    <alternativeName>
        <fullName evidence="8">Thioredoxin peroxidase</fullName>
    </alternativeName>
    <alternativeName>
        <fullName evidence="10">Thioredoxin-dependent peroxiredoxin Bcp</fullName>
    </alternativeName>
</protein>
<comment type="similarity">
    <text evidence="9">Belongs to the peroxiredoxin family. BCP/PrxQ subfamily.</text>
</comment>
<dbReference type="PROSITE" id="PS51352">
    <property type="entry name" value="THIOREDOXIN_2"/>
    <property type="match status" value="1"/>
</dbReference>
<evidence type="ECO:0000259" key="12">
    <source>
        <dbReference type="PROSITE" id="PS51352"/>
    </source>
</evidence>
<sequence length="157" mass="17821">MYAQSSLKAGDKLPLFVLKDQDGNDFVVSEYIGKHKLVIFFYHKDDSEMAVKEVCAFRDSYADFKAANAMIIGIGSGSIESHKAFQEEHRLPYVLLSDPQNEALRLFGTKAGFFHDMRETFITDLAGNITYSYRGHFKRGDIYSEKVLSFLRTDGVN</sequence>
<dbReference type="CDD" id="cd03017">
    <property type="entry name" value="PRX_BCP"/>
    <property type="match status" value="1"/>
</dbReference>
<dbReference type="PANTHER" id="PTHR42801:SF4">
    <property type="entry name" value="AHPC_TSA FAMILY PROTEIN"/>
    <property type="match status" value="1"/>
</dbReference>
<evidence type="ECO:0000313" key="14">
    <source>
        <dbReference type="Proteomes" id="UP000318815"/>
    </source>
</evidence>
<evidence type="ECO:0000313" key="13">
    <source>
        <dbReference type="EMBL" id="TWV96231.1"/>
    </source>
</evidence>
<keyword evidence="5" id="KW-0560">Oxidoreductase</keyword>
<dbReference type="OrthoDB" id="658984at2"/>
<dbReference type="GO" id="GO:0034599">
    <property type="term" value="P:cellular response to oxidative stress"/>
    <property type="evidence" value="ECO:0007669"/>
    <property type="project" value="TreeGrafter"/>
</dbReference>
<comment type="catalytic activity">
    <reaction evidence="11">
        <text>a hydroperoxide + [thioredoxin]-dithiol = an alcohol + [thioredoxin]-disulfide + H2O</text>
        <dbReference type="Rhea" id="RHEA:62620"/>
        <dbReference type="Rhea" id="RHEA-COMP:10698"/>
        <dbReference type="Rhea" id="RHEA-COMP:10700"/>
        <dbReference type="ChEBI" id="CHEBI:15377"/>
        <dbReference type="ChEBI" id="CHEBI:29950"/>
        <dbReference type="ChEBI" id="CHEBI:30879"/>
        <dbReference type="ChEBI" id="CHEBI:35924"/>
        <dbReference type="ChEBI" id="CHEBI:50058"/>
        <dbReference type="EC" id="1.11.1.24"/>
    </reaction>
</comment>
<dbReference type="EMBL" id="VOHS01000036">
    <property type="protein sequence ID" value="TWV96231.1"/>
    <property type="molecule type" value="Genomic_DNA"/>
</dbReference>
<evidence type="ECO:0000256" key="1">
    <source>
        <dbReference type="ARBA" id="ARBA00003330"/>
    </source>
</evidence>
<evidence type="ECO:0000256" key="8">
    <source>
        <dbReference type="ARBA" id="ARBA00032824"/>
    </source>
</evidence>
<keyword evidence="6" id="KW-1015">Disulfide bond</keyword>
<gene>
    <name evidence="13" type="ORF">FEF09_23685</name>
</gene>
<dbReference type="Gene3D" id="3.40.30.10">
    <property type="entry name" value="Glutaredoxin"/>
    <property type="match status" value="1"/>
</dbReference>
<name>A0A5C6LKP4_9BACT</name>
<dbReference type="PANTHER" id="PTHR42801">
    <property type="entry name" value="THIOREDOXIN-DEPENDENT PEROXIDE REDUCTASE"/>
    <property type="match status" value="1"/>
</dbReference>
<dbReference type="EC" id="1.11.1.24" evidence="2"/>
<comment type="function">
    <text evidence="1">Thiol-specific peroxidase that catalyzes the reduction of hydrogen peroxide and organic hydroperoxides to water and alcohols, respectively. Plays a role in cell protection against oxidative stress by detoxifying peroxides and as sensor of hydrogen peroxide-mediated signaling events.</text>
</comment>
<dbReference type="AlphaFoldDB" id="A0A5C6LKP4"/>
<dbReference type="Proteomes" id="UP000318815">
    <property type="component" value="Unassembled WGS sequence"/>
</dbReference>
<keyword evidence="14" id="KW-1185">Reference proteome</keyword>
<evidence type="ECO:0000256" key="6">
    <source>
        <dbReference type="ARBA" id="ARBA00023157"/>
    </source>
</evidence>
<keyword evidence="3" id="KW-0575">Peroxidase</keyword>
<feature type="domain" description="Thioredoxin" evidence="12">
    <location>
        <begin position="7"/>
        <end position="153"/>
    </location>
</feature>
<evidence type="ECO:0000256" key="9">
    <source>
        <dbReference type="ARBA" id="ARBA00038489"/>
    </source>
</evidence>
<proteinExistence type="inferred from homology"/>
<dbReference type="InterPro" id="IPR050924">
    <property type="entry name" value="Peroxiredoxin_BCP/PrxQ"/>
</dbReference>
<dbReference type="GO" id="GO:0008379">
    <property type="term" value="F:thioredoxin peroxidase activity"/>
    <property type="evidence" value="ECO:0007669"/>
    <property type="project" value="TreeGrafter"/>
</dbReference>
<dbReference type="GO" id="GO:0005737">
    <property type="term" value="C:cytoplasm"/>
    <property type="evidence" value="ECO:0007669"/>
    <property type="project" value="TreeGrafter"/>
</dbReference>
<dbReference type="Pfam" id="PF00578">
    <property type="entry name" value="AhpC-TSA"/>
    <property type="match status" value="1"/>
</dbReference>
<organism evidence="13 14">
    <name type="scientific">Chitinophaga pinensis</name>
    <dbReference type="NCBI Taxonomy" id="79329"/>
    <lineage>
        <taxon>Bacteria</taxon>
        <taxon>Pseudomonadati</taxon>
        <taxon>Bacteroidota</taxon>
        <taxon>Chitinophagia</taxon>
        <taxon>Chitinophagales</taxon>
        <taxon>Chitinophagaceae</taxon>
        <taxon>Chitinophaga</taxon>
    </lineage>
</organism>
<dbReference type="GO" id="GO:0045454">
    <property type="term" value="P:cell redox homeostasis"/>
    <property type="evidence" value="ECO:0007669"/>
    <property type="project" value="TreeGrafter"/>
</dbReference>
<dbReference type="InterPro" id="IPR036249">
    <property type="entry name" value="Thioredoxin-like_sf"/>
</dbReference>